<feature type="compositionally biased region" description="Low complexity" evidence="4">
    <location>
        <begin position="38"/>
        <end position="47"/>
    </location>
</feature>
<protein>
    <recommendedName>
        <fullName evidence="8">TonB-dependent receptor</fullName>
    </recommendedName>
</protein>
<comment type="caution">
    <text evidence="6">The sequence shown here is derived from an EMBL/GenBank/DDBJ whole genome shotgun (WGS) entry which is preliminary data.</text>
</comment>
<proteinExistence type="predicted"/>
<evidence type="ECO:0000256" key="1">
    <source>
        <dbReference type="ARBA" id="ARBA00004442"/>
    </source>
</evidence>
<reference evidence="7" key="1">
    <citation type="journal article" date="2020" name="Int. J. Syst. Evol. Microbiol.">
        <title>Alteromonas alba sp. nov., a marine bacterium isolated from the seawater of the West Pacific Ocean.</title>
        <authorList>
            <person name="Sun C."/>
            <person name="Wu Y.-H."/>
            <person name="Xamxidin M."/>
            <person name="Cheng H."/>
            <person name="Xu X.-W."/>
        </authorList>
    </citation>
    <scope>NUCLEOTIDE SEQUENCE [LARGE SCALE GENOMIC DNA]</scope>
    <source>
        <strain evidence="7">190</strain>
    </source>
</reference>
<dbReference type="OrthoDB" id="6377216at2"/>
<keyword evidence="5" id="KW-0732">Signal</keyword>
<dbReference type="PANTHER" id="PTHR40980:SF4">
    <property type="entry name" value="TONB-DEPENDENT RECEPTOR-LIKE BETA-BARREL DOMAIN-CONTAINING PROTEIN"/>
    <property type="match status" value="1"/>
</dbReference>
<dbReference type="PANTHER" id="PTHR40980">
    <property type="entry name" value="PLUG DOMAIN-CONTAINING PROTEIN"/>
    <property type="match status" value="1"/>
</dbReference>
<evidence type="ECO:0000256" key="2">
    <source>
        <dbReference type="ARBA" id="ARBA00023136"/>
    </source>
</evidence>
<dbReference type="EMBL" id="PVNP01000206">
    <property type="protein sequence ID" value="PRO71383.1"/>
    <property type="molecule type" value="Genomic_DNA"/>
</dbReference>
<dbReference type="RefSeq" id="WP_105936521.1">
    <property type="nucleotide sequence ID" value="NZ_PVNP01000206.1"/>
</dbReference>
<dbReference type="AlphaFoldDB" id="A0A2S9V4N0"/>
<name>A0A2S9V4N0_9ALTE</name>
<feature type="region of interest" description="Disordered" evidence="4">
    <location>
        <begin position="38"/>
        <end position="62"/>
    </location>
</feature>
<evidence type="ECO:0008006" key="8">
    <source>
        <dbReference type="Google" id="ProtNLM"/>
    </source>
</evidence>
<feature type="signal peptide" evidence="5">
    <location>
        <begin position="1"/>
        <end position="39"/>
    </location>
</feature>
<evidence type="ECO:0000256" key="4">
    <source>
        <dbReference type="SAM" id="MobiDB-lite"/>
    </source>
</evidence>
<dbReference type="Gene3D" id="2.40.170.20">
    <property type="entry name" value="TonB-dependent receptor, beta-barrel domain"/>
    <property type="match status" value="1"/>
</dbReference>
<keyword evidence="2" id="KW-0472">Membrane</keyword>
<accession>A0A2S9V4N0</accession>
<dbReference type="InterPro" id="IPR036942">
    <property type="entry name" value="Beta-barrel_TonB_sf"/>
</dbReference>
<comment type="subcellular location">
    <subcellularLocation>
        <location evidence="1">Cell outer membrane</location>
    </subcellularLocation>
</comment>
<feature type="chain" id="PRO_5015573367" description="TonB-dependent receptor" evidence="5">
    <location>
        <begin position="40"/>
        <end position="806"/>
    </location>
</feature>
<keyword evidence="7" id="KW-1185">Reference proteome</keyword>
<evidence type="ECO:0000313" key="7">
    <source>
        <dbReference type="Proteomes" id="UP000238949"/>
    </source>
</evidence>
<sequence>MSSDTRKGLRGLKAVGTPFKLSLLSVILTALSVTGTTSAQTTATPVARPSDDATNQSARERDRILLKRNPIASEYQGNETPGRFFSAVTDAEGVDFRGQFRLSKGRAAAHNAEIEANLSYQDVARQYTPGGSIKLAKSFDRWRLQFNAQRNSLERIVDFYEARWLSIDAPEAPEQQALLLGFPRYSQDQFDTTSTNMQWRADYVLSQHTYFTYEGMSTNYDDIATRNRLEYQIGAGTIDSAELGDDDSTLSDVSVSDSRIRRYFHRMETARDIHRHRLGVNYETDTSAFEAGIYYSRWVNERLWLPWNFVDQGLTANYSIDSPYLPATTVTNADVFDTSQSWFANYRPTLTTTTDTDYALVTDWSQQFKFAGRPVWVGSGITWRNKERDNDNYRSVYTATDNRFSLTQVLGSNQAVAIMEDRTTIPAGMDLLLGETYLAANHEQFNFNPAQSFLESIQDIYTSEETVSSAYIDAYQQRASWFWRFGLRYEKTKTSTRGAVSGPTEAGIANLGDQITSVDVAGLTIEETFSHFDAAFVEGGNSYQHLLPSLELRYQLSASTRFKFNYFEQLMRPQYFDTVRYRRINPPTRTITEGSPDLEATTIINWFAGLEYTHTHVGKLYAGVYYNNIADFFYDSRVTEELDGIVYDVTRVENGKDGFIRGVQTYWSQQFTDTGLTLIDITASYTYSDTEANLADRSIAMPERAEHRLMLNLLVKNNQWQYTTNLAWQSEALDDVGADAQQDTIREKVLSWNQSFSWRFSEHLSTKFSLNNILNYPDRSYLSEQKRVVNNLYSGTTAKLSLRYTF</sequence>
<evidence type="ECO:0000256" key="3">
    <source>
        <dbReference type="ARBA" id="ARBA00023237"/>
    </source>
</evidence>
<keyword evidence="3" id="KW-0998">Cell outer membrane</keyword>
<dbReference type="SUPFAM" id="SSF56935">
    <property type="entry name" value="Porins"/>
    <property type="match status" value="1"/>
</dbReference>
<dbReference type="GO" id="GO:0009279">
    <property type="term" value="C:cell outer membrane"/>
    <property type="evidence" value="ECO:0007669"/>
    <property type="project" value="UniProtKB-SubCell"/>
</dbReference>
<evidence type="ECO:0000256" key="5">
    <source>
        <dbReference type="SAM" id="SignalP"/>
    </source>
</evidence>
<evidence type="ECO:0000313" key="6">
    <source>
        <dbReference type="EMBL" id="PRO71383.1"/>
    </source>
</evidence>
<gene>
    <name evidence="6" type="ORF">C6Y40_21885</name>
</gene>
<dbReference type="Proteomes" id="UP000238949">
    <property type="component" value="Unassembled WGS sequence"/>
</dbReference>
<organism evidence="6 7">
    <name type="scientific">Alteromonas alba</name>
    <dbReference type="NCBI Taxonomy" id="2079529"/>
    <lineage>
        <taxon>Bacteria</taxon>
        <taxon>Pseudomonadati</taxon>
        <taxon>Pseudomonadota</taxon>
        <taxon>Gammaproteobacteria</taxon>
        <taxon>Alteromonadales</taxon>
        <taxon>Alteromonadaceae</taxon>
        <taxon>Alteromonas/Salinimonas group</taxon>
        <taxon>Alteromonas</taxon>
    </lineage>
</organism>